<dbReference type="Proteomes" id="UP001295684">
    <property type="component" value="Unassembled WGS sequence"/>
</dbReference>
<keyword evidence="2 6" id="KW-0812">Transmembrane</keyword>
<feature type="transmembrane region" description="Helical" evidence="6">
    <location>
        <begin position="113"/>
        <end position="142"/>
    </location>
</feature>
<accession>A0AAD1XSD2</accession>
<dbReference type="GO" id="GO:0000045">
    <property type="term" value="P:autophagosome assembly"/>
    <property type="evidence" value="ECO:0007669"/>
    <property type="project" value="TreeGrafter"/>
</dbReference>
<evidence type="ECO:0000313" key="9">
    <source>
        <dbReference type="Proteomes" id="UP001295684"/>
    </source>
</evidence>
<evidence type="ECO:0000256" key="6">
    <source>
        <dbReference type="SAM" id="Phobius"/>
    </source>
</evidence>
<sequence>MPSDITQEDIDKLIKDTQKDFRKNVTWLAVLFVVFATVIWYVVMSLPSFSEAEKDILFRIPREGKDLDNISKVIMSYSDTNYYTMLAAFVCMYLFLQTFAIPGPIFLSILSGALFGGVIGVTIVCVSATIGSSMCYCMSWTLGKPLIVRLIPGAIIKFSGMIKEHKHNLVSYLLFLRITPLLPSIVINISSPILDIPLSTFMFSTFVGLIPLNIVHCRTGLILSEITQLGGTSLLQVFWLFVIGGVALIPTLFKQKLESKFDEVTHAKEDAKKQD</sequence>
<comment type="similarity">
    <text evidence="5">Belongs to the TMEM41 family.</text>
</comment>
<dbReference type="EMBL" id="CAMPGE010019589">
    <property type="protein sequence ID" value="CAI2377912.1"/>
    <property type="molecule type" value="Genomic_DNA"/>
</dbReference>
<dbReference type="AlphaFoldDB" id="A0AAD1XSD2"/>
<dbReference type="InterPro" id="IPR045014">
    <property type="entry name" value="TM41A/B"/>
</dbReference>
<keyword evidence="3 6" id="KW-1133">Transmembrane helix</keyword>
<feature type="transmembrane region" description="Helical" evidence="6">
    <location>
        <begin position="25"/>
        <end position="43"/>
    </location>
</feature>
<proteinExistence type="inferred from homology"/>
<comment type="subcellular location">
    <subcellularLocation>
        <location evidence="1">Membrane</location>
        <topology evidence="1">Multi-pass membrane protein</topology>
    </subcellularLocation>
</comment>
<evidence type="ECO:0000256" key="1">
    <source>
        <dbReference type="ARBA" id="ARBA00004141"/>
    </source>
</evidence>
<feature type="transmembrane region" description="Helical" evidence="6">
    <location>
        <begin position="196"/>
        <end position="214"/>
    </location>
</feature>
<name>A0AAD1XSD2_EUPCR</name>
<keyword evidence="4 6" id="KW-0472">Membrane</keyword>
<dbReference type="GO" id="GO:0016020">
    <property type="term" value="C:membrane"/>
    <property type="evidence" value="ECO:0007669"/>
    <property type="project" value="UniProtKB-SubCell"/>
</dbReference>
<evidence type="ECO:0000256" key="2">
    <source>
        <dbReference type="ARBA" id="ARBA00022692"/>
    </source>
</evidence>
<dbReference type="Pfam" id="PF09335">
    <property type="entry name" value="VTT_dom"/>
    <property type="match status" value="1"/>
</dbReference>
<evidence type="ECO:0000313" key="8">
    <source>
        <dbReference type="EMBL" id="CAI2377912.1"/>
    </source>
</evidence>
<feature type="transmembrane region" description="Helical" evidence="6">
    <location>
        <begin position="82"/>
        <end position="101"/>
    </location>
</feature>
<feature type="transmembrane region" description="Helical" evidence="6">
    <location>
        <begin position="169"/>
        <end position="189"/>
    </location>
</feature>
<dbReference type="PANTHER" id="PTHR43220:SF18">
    <property type="entry name" value="TRANSMEMBRANE PROTEIN 41B"/>
    <property type="match status" value="1"/>
</dbReference>
<evidence type="ECO:0000256" key="4">
    <source>
        <dbReference type="ARBA" id="ARBA00023136"/>
    </source>
</evidence>
<evidence type="ECO:0000256" key="5">
    <source>
        <dbReference type="ARBA" id="ARBA00025797"/>
    </source>
</evidence>
<gene>
    <name evidence="8" type="ORF">ECRASSUSDP1_LOCUS19303</name>
</gene>
<dbReference type="PANTHER" id="PTHR43220">
    <property type="match status" value="1"/>
</dbReference>
<evidence type="ECO:0000259" key="7">
    <source>
        <dbReference type="Pfam" id="PF09335"/>
    </source>
</evidence>
<evidence type="ECO:0000256" key="3">
    <source>
        <dbReference type="ARBA" id="ARBA00022989"/>
    </source>
</evidence>
<dbReference type="InterPro" id="IPR032816">
    <property type="entry name" value="VTT_dom"/>
</dbReference>
<organism evidence="8 9">
    <name type="scientific">Euplotes crassus</name>
    <dbReference type="NCBI Taxonomy" id="5936"/>
    <lineage>
        <taxon>Eukaryota</taxon>
        <taxon>Sar</taxon>
        <taxon>Alveolata</taxon>
        <taxon>Ciliophora</taxon>
        <taxon>Intramacronucleata</taxon>
        <taxon>Spirotrichea</taxon>
        <taxon>Hypotrichia</taxon>
        <taxon>Euplotida</taxon>
        <taxon>Euplotidae</taxon>
        <taxon>Moneuplotes</taxon>
    </lineage>
</organism>
<keyword evidence="9" id="KW-1185">Reference proteome</keyword>
<feature type="transmembrane region" description="Helical" evidence="6">
    <location>
        <begin position="234"/>
        <end position="253"/>
    </location>
</feature>
<feature type="domain" description="VTT" evidence="7">
    <location>
        <begin position="101"/>
        <end position="218"/>
    </location>
</feature>
<comment type="caution">
    <text evidence="8">The sequence shown here is derived from an EMBL/GenBank/DDBJ whole genome shotgun (WGS) entry which is preliminary data.</text>
</comment>
<reference evidence="8" key="1">
    <citation type="submission" date="2023-07" db="EMBL/GenBank/DDBJ databases">
        <authorList>
            <consortium name="AG Swart"/>
            <person name="Singh M."/>
            <person name="Singh A."/>
            <person name="Seah K."/>
            <person name="Emmerich C."/>
        </authorList>
    </citation>
    <scope>NUCLEOTIDE SEQUENCE</scope>
    <source>
        <strain evidence="8">DP1</strain>
    </source>
</reference>
<protein>
    <recommendedName>
        <fullName evidence="7">VTT domain-containing protein</fullName>
    </recommendedName>
</protein>